<accession>A0ACC0K5F2</accession>
<keyword evidence="2" id="KW-1185">Reference proteome</keyword>
<name>A0ACC0K5F2_CHOFU</name>
<evidence type="ECO:0000313" key="2">
    <source>
        <dbReference type="Proteomes" id="UP001064048"/>
    </source>
</evidence>
<proteinExistence type="predicted"/>
<comment type="caution">
    <text evidence="1">The sequence shown here is derived from an EMBL/GenBank/DDBJ whole genome shotgun (WGS) entry which is preliminary data.</text>
</comment>
<gene>
    <name evidence="1" type="ORF">MSG28_016110</name>
</gene>
<sequence length="194" mass="22016">MELLKVEETEELQACRICLATDTELYSILEHRLENAFVEIMGTMLSAWDGFPQHVCAWCRRLLRKSAEFRARGRRAHDALARLARSQALTTECVRSVDRAALRLPLPLASVAAAPALCCWHELKQEAPEPEVPLKEEEVLLEHYTETWQQSGTGPLDFFELASLTFQSWVTSCPTIREAAAASPRFHKALDNFY</sequence>
<evidence type="ECO:0000313" key="1">
    <source>
        <dbReference type="EMBL" id="KAI8431631.1"/>
    </source>
</evidence>
<dbReference type="EMBL" id="CM046130">
    <property type="protein sequence ID" value="KAI8431631.1"/>
    <property type="molecule type" value="Genomic_DNA"/>
</dbReference>
<reference evidence="1 2" key="1">
    <citation type="journal article" date="2022" name="Genome Biol. Evol.">
        <title>The Spruce Budworm Genome: Reconstructing the Evolutionary History of Antifreeze Proteins.</title>
        <authorList>
            <person name="Beliveau C."/>
            <person name="Gagne P."/>
            <person name="Picq S."/>
            <person name="Vernygora O."/>
            <person name="Keeling C.I."/>
            <person name="Pinkney K."/>
            <person name="Doucet D."/>
            <person name="Wen F."/>
            <person name="Johnston J.S."/>
            <person name="Maaroufi H."/>
            <person name="Boyle B."/>
            <person name="Laroche J."/>
            <person name="Dewar K."/>
            <person name="Juretic N."/>
            <person name="Blackburn G."/>
            <person name="Nisole A."/>
            <person name="Brunet B."/>
            <person name="Brandao M."/>
            <person name="Lumley L."/>
            <person name="Duan J."/>
            <person name="Quan G."/>
            <person name="Lucarotti C.J."/>
            <person name="Roe A.D."/>
            <person name="Sperling F.A.H."/>
            <person name="Levesque R.C."/>
            <person name="Cusson M."/>
        </authorList>
    </citation>
    <scope>NUCLEOTIDE SEQUENCE [LARGE SCALE GENOMIC DNA]</scope>
    <source>
        <strain evidence="1">Glfc:IPQL:Cfum</strain>
    </source>
</reference>
<dbReference type="Proteomes" id="UP001064048">
    <property type="component" value="Chromosome 30"/>
</dbReference>
<organism evidence="1 2">
    <name type="scientific">Choristoneura fumiferana</name>
    <name type="common">Spruce budworm moth</name>
    <name type="synonym">Archips fumiferana</name>
    <dbReference type="NCBI Taxonomy" id="7141"/>
    <lineage>
        <taxon>Eukaryota</taxon>
        <taxon>Metazoa</taxon>
        <taxon>Ecdysozoa</taxon>
        <taxon>Arthropoda</taxon>
        <taxon>Hexapoda</taxon>
        <taxon>Insecta</taxon>
        <taxon>Pterygota</taxon>
        <taxon>Neoptera</taxon>
        <taxon>Endopterygota</taxon>
        <taxon>Lepidoptera</taxon>
        <taxon>Glossata</taxon>
        <taxon>Ditrysia</taxon>
        <taxon>Tortricoidea</taxon>
        <taxon>Tortricidae</taxon>
        <taxon>Tortricinae</taxon>
        <taxon>Choristoneura</taxon>
    </lineage>
</organism>
<protein>
    <submittedName>
        <fullName evidence="1">Uncharacterized protein</fullName>
    </submittedName>
</protein>